<proteinExistence type="predicted"/>
<gene>
    <name evidence="1" type="ORF">KDW_45820</name>
</gene>
<accession>A0A5J4KV88</accession>
<sequence>MQDIDRLQHLLPIDDEKVKALLTLLMLENHKILRLSLLESF</sequence>
<reference evidence="1 2" key="1">
    <citation type="submission" date="2019-10" db="EMBL/GenBank/DDBJ databases">
        <title>Dictyobacter vulcani sp. nov., within the class Ktedonobacteria, isolated from soil of volcanic Mt. Zao.</title>
        <authorList>
            <person name="Zheng Y."/>
            <person name="Wang C.M."/>
            <person name="Sakai Y."/>
            <person name="Abe K."/>
            <person name="Yokota A."/>
            <person name="Yabe S."/>
        </authorList>
    </citation>
    <scope>NUCLEOTIDE SEQUENCE [LARGE SCALE GENOMIC DNA]</scope>
    <source>
        <strain evidence="1 2">W12</strain>
    </source>
</reference>
<dbReference type="Proteomes" id="UP000326912">
    <property type="component" value="Unassembled WGS sequence"/>
</dbReference>
<protein>
    <submittedName>
        <fullName evidence="1">Uncharacterized protein</fullName>
    </submittedName>
</protein>
<dbReference type="AlphaFoldDB" id="A0A5J4KV88"/>
<organism evidence="1 2">
    <name type="scientific">Dictyobacter vulcani</name>
    <dbReference type="NCBI Taxonomy" id="2607529"/>
    <lineage>
        <taxon>Bacteria</taxon>
        <taxon>Bacillati</taxon>
        <taxon>Chloroflexota</taxon>
        <taxon>Ktedonobacteria</taxon>
        <taxon>Ktedonobacterales</taxon>
        <taxon>Dictyobacteraceae</taxon>
        <taxon>Dictyobacter</taxon>
    </lineage>
</organism>
<name>A0A5J4KV88_9CHLR</name>
<evidence type="ECO:0000313" key="1">
    <source>
        <dbReference type="EMBL" id="GER90420.1"/>
    </source>
</evidence>
<dbReference type="EMBL" id="BKZW01000002">
    <property type="protein sequence ID" value="GER90420.1"/>
    <property type="molecule type" value="Genomic_DNA"/>
</dbReference>
<comment type="caution">
    <text evidence="1">The sequence shown here is derived from an EMBL/GenBank/DDBJ whole genome shotgun (WGS) entry which is preliminary data.</text>
</comment>
<evidence type="ECO:0000313" key="2">
    <source>
        <dbReference type="Proteomes" id="UP000326912"/>
    </source>
</evidence>
<keyword evidence="2" id="KW-1185">Reference proteome</keyword>